<dbReference type="PANTHER" id="PTHR24074">
    <property type="entry name" value="CO-CHAPERONE PROTEIN DJLA"/>
    <property type="match status" value="1"/>
</dbReference>
<feature type="compositionally biased region" description="Polar residues" evidence="1">
    <location>
        <begin position="537"/>
        <end position="556"/>
    </location>
</feature>
<evidence type="ECO:0000259" key="2">
    <source>
        <dbReference type="PROSITE" id="PS50076"/>
    </source>
</evidence>
<dbReference type="Proteomes" id="UP000799777">
    <property type="component" value="Unassembled WGS sequence"/>
</dbReference>
<dbReference type="EMBL" id="ML978302">
    <property type="protein sequence ID" value="KAF2024258.1"/>
    <property type="molecule type" value="Genomic_DNA"/>
</dbReference>
<feature type="compositionally biased region" description="Basic and acidic residues" evidence="1">
    <location>
        <begin position="316"/>
        <end position="333"/>
    </location>
</feature>
<keyword evidence="4" id="KW-1185">Reference proteome</keyword>
<dbReference type="InterPro" id="IPR001623">
    <property type="entry name" value="DnaJ_domain"/>
</dbReference>
<feature type="compositionally biased region" description="Basic and acidic residues" evidence="1">
    <location>
        <begin position="205"/>
        <end position="249"/>
    </location>
</feature>
<sequence length="595" mass="67151">MASEPLPDHYKALGVEKGADAITIKKAYRALALKCHPDKITDPVLRAEKQDEFHKIQAAYETLGDEEKKAVYEANLTLEALRREKAARGATTSSREKSTRFDARPSGGATRYATEERRPSATTTAYDEDKYYDSRDRDRSHGSTRSKYDTYAAYPKSGSSPRAEKESSRAAKASTERSRSDRNKARDKEERRERKFVSVESESSADEKARYEADYKRRSHEEEARRQAEAARRKADEQRDQRRSYDESRYPTSGTTHRLSSKEEEALRHMQKTRTQAGSDRPSPVRTSSRDYYGESRSSRKEARPETVRRSSAVRPSKERTSTSSRRDSERGFPEIVEWGGEETSRRAPPPLKPYNSSPGNIEIPRAMPQRAYTTSESRDHRTSTSPPPSFHRSQTMPSVPHSSSRSKTANVSRPTPLREAMTPEHHSPEPDFPSVPSAQPTSGTSKKYYYPTPGGGVEVPSTSHRTVMREPERHRHRSPSPLTRPPIGPNRPSEANISKTAVPPPSMGRSSSSRNVSPVREERGRSRPLYGEVGASYTSRPRPTRQNSFSPNNVSYAPRYGVEDVRFAPKSRENDRAGEYVSKPTLGRTATYVY</sequence>
<dbReference type="SMART" id="SM00271">
    <property type="entry name" value="DnaJ"/>
    <property type="match status" value="1"/>
</dbReference>
<name>A0A9P4LGD7_9PLEO</name>
<dbReference type="AlphaFoldDB" id="A0A9P4LGD7"/>
<dbReference type="Gene3D" id="1.10.287.110">
    <property type="entry name" value="DnaJ domain"/>
    <property type="match status" value="1"/>
</dbReference>
<feature type="compositionally biased region" description="Basic and acidic residues" evidence="1">
    <location>
        <begin position="94"/>
        <end position="103"/>
    </location>
</feature>
<dbReference type="InterPro" id="IPR036869">
    <property type="entry name" value="J_dom_sf"/>
</dbReference>
<dbReference type="PROSITE" id="PS00636">
    <property type="entry name" value="DNAJ_1"/>
    <property type="match status" value="1"/>
</dbReference>
<dbReference type="PRINTS" id="PR00625">
    <property type="entry name" value="JDOMAIN"/>
</dbReference>
<organism evidence="3 4">
    <name type="scientific">Setomelanomma holmii</name>
    <dbReference type="NCBI Taxonomy" id="210430"/>
    <lineage>
        <taxon>Eukaryota</taxon>
        <taxon>Fungi</taxon>
        <taxon>Dikarya</taxon>
        <taxon>Ascomycota</taxon>
        <taxon>Pezizomycotina</taxon>
        <taxon>Dothideomycetes</taxon>
        <taxon>Pleosporomycetidae</taxon>
        <taxon>Pleosporales</taxon>
        <taxon>Pleosporineae</taxon>
        <taxon>Phaeosphaeriaceae</taxon>
        <taxon>Setomelanomma</taxon>
    </lineage>
</organism>
<proteinExistence type="predicted"/>
<feature type="compositionally biased region" description="Basic and acidic residues" evidence="1">
    <location>
        <begin position="127"/>
        <end position="141"/>
    </location>
</feature>
<dbReference type="SUPFAM" id="SSF46565">
    <property type="entry name" value="Chaperone J-domain"/>
    <property type="match status" value="1"/>
</dbReference>
<dbReference type="InterPro" id="IPR050817">
    <property type="entry name" value="DjlA_DnaK_co-chaperone"/>
</dbReference>
<accession>A0A9P4LGD7</accession>
<dbReference type="CDD" id="cd06257">
    <property type="entry name" value="DnaJ"/>
    <property type="match status" value="1"/>
</dbReference>
<feature type="domain" description="J" evidence="2">
    <location>
        <begin position="8"/>
        <end position="76"/>
    </location>
</feature>
<reference evidence="3" key="1">
    <citation type="journal article" date="2020" name="Stud. Mycol.">
        <title>101 Dothideomycetes genomes: a test case for predicting lifestyles and emergence of pathogens.</title>
        <authorList>
            <person name="Haridas S."/>
            <person name="Albert R."/>
            <person name="Binder M."/>
            <person name="Bloem J."/>
            <person name="Labutti K."/>
            <person name="Salamov A."/>
            <person name="Andreopoulos B."/>
            <person name="Baker S."/>
            <person name="Barry K."/>
            <person name="Bills G."/>
            <person name="Bluhm B."/>
            <person name="Cannon C."/>
            <person name="Castanera R."/>
            <person name="Culley D."/>
            <person name="Daum C."/>
            <person name="Ezra D."/>
            <person name="Gonzalez J."/>
            <person name="Henrissat B."/>
            <person name="Kuo A."/>
            <person name="Liang C."/>
            <person name="Lipzen A."/>
            <person name="Lutzoni F."/>
            <person name="Magnuson J."/>
            <person name="Mondo S."/>
            <person name="Nolan M."/>
            <person name="Ohm R."/>
            <person name="Pangilinan J."/>
            <person name="Park H.-J."/>
            <person name="Ramirez L."/>
            <person name="Alfaro M."/>
            <person name="Sun H."/>
            <person name="Tritt A."/>
            <person name="Yoshinaga Y."/>
            <person name="Zwiers L.-H."/>
            <person name="Turgeon B."/>
            <person name="Goodwin S."/>
            <person name="Spatafora J."/>
            <person name="Crous P."/>
            <person name="Grigoriev I."/>
        </authorList>
    </citation>
    <scope>NUCLEOTIDE SEQUENCE</scope>
    <source>
        <strain evidence="3">CBS 110217</strain>
    </source>
</reference>
<dbReference type="OrthoDB" id="10250354at2759"/>
<feature type="compositionally biased region" description="Basic and acidic residues" evidence="1">
    <location>
        <begin position="288"/>
        <end position="309"/>
    </location>
</feature>
<feature type="compositionally biased region" description="Basic and acidic residues" evidence="1">
    <location>
        <begin position="562"/>
        <end position="579"/>
    </location>
</feature>
<dbReference type="Pfam" id="PF00226">
    <property type="entry name" value="DnaJ"/>
    <property type="match status" value="1"/>
</dbReference>
<evidence type="ECO:0000313" key="3">
    <source>
        <dbReference type="EMBL" id="KAF2024258.1"/>
    </source>
</evidence>
<feature type="compositionally biased region" description="Basic and acidic residues" evidence="1">
    <location>
        <begin position="162"/>
        <end position="197"/>
    </location>
</feature>
<dbReference type="PROSITE" id="PS50076">
    <property type="entry name" value="DNAJ_2"/>
    <property type="match status" value="1"/>
</dbReference>
<feature type="compositionally biased region" description="Polar residues" evidence="1">
    <location>
        <begin position="437"/>
        <end position="446"/>
    </location>
</feature>
<dbReference type="InterPro" id="IPR018253">
    <property type="entry name" value="DnaJ_domain_CS"/>
</dbReference>
<evidence type="ECO:0000313" key="4">
    <source>
        <dbReference type="Proteomes" id="UP000799777"/>
    </source>
</evidence>
<feature type="compositionally biased region" description="Polar residues" evidence="1">
    <location>
        <begin position="392"/>
        <end position="414"/>
    </location>
</feature>
<feature type="region of interest" description="Disordered" evidence="1">
    <location>
        <begin position="85"/>
        <end position="595"/>
    </location>
</feature>
<protein>
    <submittedName>
        <fullName evidence="3">DnaJ-domain-containing protein</fullName>
    </submittedName>
</protein>
<gene>
    <name evidence="3" type="ORF">EK21DRAFT_94231</name>
</gene>
<evidence type="ECO:0000256" key="1">
    <source>
        <dbReference type="SAM" id="MobiDB-lite"/>
    </source>
</evidence>
<feature type="compositionally biased region" description="Low complexity" evidence="1">
    <location>
        <begin position="508"/>
        <end position="519"/>
    </location>
</feature>
<comment type="caution">
    <text evidence="3">The sequence shown here is derived from an EMBL/GenBank/DDBJ whole genome shotgun (WGS) entry which is preliminary data.</text>
</comment>